<organism evidence="1">
    <name type="scientific">Chlorobaculum parvum</name>
    <dbReference type="NCBI Taxonomy" id="274539"/>
    <lineage>
        <taxon>Bacteria</taxon>
        <taxon>Pseudomonadati</taxon>
        <taxon>Chlorobiota</taxon>
        <taxon>Chlorobiia</taxon>
        <taxon>Chlorobiales</taxon>
        <taxon>Chlorobiaceae</taxon>
        <taxon>Chlorobaculum</taxon>
    </lineage>
</organism>
<name>A0A7C5HGK8_9CHLB</name>
<gene>
    <name evidence="1" type="ORF">ENL01_01335</name>
</gene>
<proteinExistence type="predicted"/>
<protein>
    <submittedName>
        <fullName evidence="1">RidA family protein</fullName>
    </submittedName>
</protein>
<sequence length="133" mass="15124">MTNKFDVKAQARDILEETLDMEAVVYLGKISEEMQQIFANNPMPSFSEVARIVTDYFVSDGRPADFIEDWLTTADEHSKSRGLDEEDRPKAILSDLGVFRFMWFLKERGLTEEQINIVLTGAVQQATGAQDDE</sequence>
<evidence type="ECO:0000313" key="1">
    <source>
        <dbReference type="EMBL" id="HHE07558.1"/>
    </source>
</evidence>
<dbReference type="EMBL" id="DRSK01000082">
    <property type="protein sequence ID" value="HHE07558.1"/>
    <property type="molecule type" value="Genomic_DNA"/>
</dbReference>
<comment type="caution">
    <text evidence="1">The sequence shown here is derived from an EMBL/GenBank/DDBJ whole genome shotgun (WGS) entry which is preliminary data.</text>
</comment>
<accession>A0A7C5HGK8</accession>
<dbReference type="AlphaFoldDB" id="A0A7C5HGK8"/>
<dbReference type="Proteomes" id="UP000886059">
    <property type="component" value="Unassembled WGS sequence"/>
</dbReference>
<reference evidence="1" key="1">
    <citation type="journal article" date="2020" name="mSystems">
        <title>Genome- and Community-Level Interaction Insights into Carbon Utilization and Element Cycling Functions of Hydrothermarchaeota in Hydrothermal Sediment.</title>
        <authorList>
            <person name="Zhou Z."/>
            <person name="Liu Y."/>
            <person name="Xu W."/>
            <person name="Pan J."/>
            <person name="Luo Z.H."/>
            <person name="Li M."/>
        </authorList>
    </citation>
    <scope>NUCLEOTIDE SEQUENCE [LARGE SCALE GENOMIC DNA]</scope>
    <source>
        <strain evidence="1">HyVt-628</strain>
    </source>
</reference>